<dbReference type="HAMAP" id="MF_00560">
    <property type="entry name" value="Tran_acon_Me_trans"/>
    <property type="match status" value="1"/>
</dbReference>
<dbReference type="Gene3D" id="1.10.150.290">
    <property type="entry name" value="S-adenosyl-L-methionine-dependent methyltransferases"/>
    <property type="match status" value="1"/>
</dbReference>
<dbReference type="EC" id="2.1.1.144" evidence="5"/>
<protein>
    <recommendedName>
        <fullName evidence="5">Trans-aconitate 2-methyltransferase</fullName>
        <ecNumber evidence="5">2.1.1.144</ecNumber>
    </recommendedName>
</protein>
<dbReference type="PANTHER" id="PTHR43861:SF1">
    <property type="entry name" value="TRANS-ACONITATE 2-METHYLTRANSFERASE"/>
    <property type="match status" value="1"/>
</dbReference>
<evidence type="ECO:0000313" key="8">
    <source>
        <dbReference type="Proteomes" id="UP001597463"/>
    </source>
</evidence>
<comment type="similarity">
    <text evidence="5">Belongs to the methyltransferase superfamily. Tam family.</text>
</comment>
<keyword evidence="8" id="KW-1185">Reference proteome</keyword>
<comment type="function">
    <text evidence="5">Catalyzes the S-adenosylmethionine monomethyl esterification of trans-aconitate.</text>
</comment>
<dbReference type="EMBL" id="JBHUMV010000008">
    <property type="protein sequence ID" value="MFD2755797.1"/>
    <property type="molecule type" value="Genomic_DNA"/>
</dbReference>
<evidence type="ECO:0000256" key="2">
    <source>
        <dbReference type="ARBA" id="ARBA00022603"/>
    </source>
</evidence>
<comment type="caution">
    <text evidence="7">The sequence shown here is derived from an EMBL/GenBank/DDBJ whole genome shotgun (WGS) entry which is preliminary data.</text>
</comment>
<dbReference type="PANTHER" id="PTHR43861">
    <property type="entry name" value="TRANS-ACONITATE 2-METHYLTRANSFERASE-RELATED"/>
    <property type="match status" value="1"/>
</dbReference>
<sequence length="268" mass="29492">MQDWNPALYLRFANERTRPAAELLARVPLVAQPDRSLHVVDLGCGPGNSTELLVERFAGAQVLGIDNSEAMLEAARQLLPQARFAYGDIATWAPEAGQPAPDLIYANASLQWVGGHEQLIPRLLSTLAPGGVLAVQMPDNREEPTHRLMREVASLPQFAPHIGEADKVRTEILPIRAYYDLLAAPGRGVQSVDVWHTVYQHPMDSAAAIVQWLRGTGLKPFVEGLPAGLQAEFLAEYERRVDAAYPARADGKRLLAFPRLFLVAQRKP</sequence>
<dbReference type="Pfam" id="PF13649">
    <property type="entry name" value="Methyltransf_25"/>
    <property type="match status" value="1"/>
</dbReference>
<dbReference type="Proteomes" id="UP001597463">
    <property type="component" value="Unassembled WGS sequence"/>
</dbReference>
<evidence type="ECO:0000256" key="4">
    <source>
        <dbReference type="ARBA" id="ARBA00022691"/>
    </source>
</evidence>
<comment type="subcellular location">
    <subcellularLocation>
        <location evidence="5">Cytoplasm</location>
    </subcellularLocation>
</comment>
<evidence type="ECO:0000259" key="6">
    <source>
        <dbReference type="Pfam" id="PF13649"/>
    </source>
</evidence>
<dbReference type="InterPro" id="IPR041698">
    <property type="entry name" value="Methyltransf_25"/>
</dbReference>
<proteinExistence type="inferred from homology"/>
<keyword evidence="2 5" id="KW-0489">Methyltransferase</keyword>
<evidence type="ECO:0000256" key="1">
    <source>
        <dbReference type="ARBA" id="ARBA00022490"/>
    </source>
</evidence>
<dbReference type="GO" id="GO:0032259">
    <property type="term" value="P:methylation"/>
    <property type="evidence" value="ECO:0007669"/>
    <property type="project" value="UniProtKB-KW"/>
</dbReference>
<dbReference type="InterPro" id="IPR023506">
    <property type="entry name" value="Trans-aconitate_MeTrfase"/>
</dbReference>
<keyword evidence="3 5" id="KW-0808">Transferase</keyword>
<dbReference type="InterPro" id="IPR023149">
    <property type="entry name" value="Trans_acon_MeTrfase_C"/>
</dbReference>
<keyword evidence="1 5" id="KW-0963">Cytoplasm</keyword>
<dbReference type="InterPro" id="IPR029063">
    <property type="entry name" value="SAM-dependent_MTases_sf"/>
</dbReference>
<dbReference type="SUPFAM" id="SSF53335">
    <property type="entry name" value="S-adenosyl-L-methionine-dependent methyltransferases"/>
    <property type="match status" value="1"/>
</dbReference>
<name>A0ABW5UTP8_9BURK</name>
<keyword evidence="4 5" id="KW-0949">S-adenosyl-L-methionine</keyword>
<organism evidence="7 8">
    <name type="scientific">Comamonas terrae</name>
    <dbReference type="NCBI Taxonomy" id="673548"/>
    <lineage>
        <taxon>Bacteria</taxon>
        <taxon>Pseudomonadati</taxon>
        <taxon>Pseudomonadota</taxon>
        <taxon>Betaproteobacteria</taxon>
        <taxon>Burkholderiales</taxon>
        <taxon>Comamonadaceae</taxon>
        <taxon>Comamonas</taxon>
    </lineage>
</organism>
<reference evidence="8" key="1">
    <citation type="journal article" date="2019" name="Int. J. Syst. Evol. Microbiol.">
        <title>The Global Catalogue of Microorganisms (GCM) 10K type strain sequencing project: providing services to taxonomists for standard genome sequencing and annotation.</title>
        <authorList>
            <consortium name="The Broad Institute Genomics Platform"/>
            <consortium name="The Broad Institute Genome Sequencing Center for Infectious Disease"/>
            <person name="Wu L."/>
            <person name="Ma J."/>
        </authorList>
    </citation>
    <scope>NUCLEOTIDE SEQUENCE [LARGE SCALE GENOMIC DNA]</scope>
    <source>
        <strain evidence="8">TISTR 1906</strain>
    </source>
</reference>
<evidence type="ECO:0000313" key="7">
    <source>
        <dbReference type="EMBL" id="MFD2755797.1"/>
    </source>
</evidence>
<gene>
    <name evidence="5 7" type="primary">tam</name>
    <name evidence="7" type="ORF">ACFSW6_17145</name>
</gene>
<evidence type="ECO:0000256" key="3">
    <source>
        <dbReference type="ARBA" id="ARBA00022679"/>
    </source>
</evidence>
<dbReference type="NCBIfam" id="NF002463">
    <property type="entry name" value="PRK01683.1"/>
    <property type="match status" value="1"/>
</dbReference>
<dbReference type="GO" id="GO:0030798">
    <property type="term" value="F:trans-aconitate 2-methyltransferase activity"/>
    <property type="evidence" value="ECO:0007669"/>
    <property type="project" value="UniProtKB-EC"/>
</dbReference>
<dbReference type="Gene3D" id="3.40.50.150">
    <property type="entry name" value="Vaccinia Virus protein VP39"/>
    <property type="match status" value="1"/>
</dbReference>
<accession>A0ABW5UTP8</accession>
<feature type="domain" description="Methyltransferase" evidence="6">
    <location>
        <begin position="39"/>
        <end position="131"/>
    </location>
</feature>
<evidence type="ECO:0000256" key="5">
    <source>
        <dbReference type="HAMAP-Rule" id="MF_00560"/>
    </source>
</evidence>
<dbReference type="CDD" id="cd02440">
    <property type="entry name" value="AdoMet_MTases"/>
    <property type="match status" value="1"/>
</dbReference>
<dbReference type="RefSeq" id="WP_066481192.1">
    <property type="nucleotide sequence ID" value="NZ_BCNT01000015.1"/>
</dbReference>
<comment type="catalytic activity">
    <reaction evidence="5">
        <text>trans-aconitate + S-adenosyl-L-methionine = (E)-3-(methoxycarbonyl)pent-2-enedioate + S-adenosyl-L-homocysteine</text>
        <dbReference type="Rhea" id="RHEA:14969"/>
        <dbReference type="ChEBI" id="CHEBI:15708"/>
        <dbReference type="ChEBI" id="CHEBI:57470"/>
        <dbReference type="ChEBI" id="CHEBI:57856"/>
        <dbReference type="ChEBI" id="CHEBI:59789"/>
        <dbReference type="EC" id="2.1.1.144"/>
    </reaction>
</comment>